<evidence type="ECO:0000256" key="1">
    <source>
        <dbReference type="ARBA" id="ARBA00023015"/>
    </source>
</evidence>
<dbReference type="CDD" id="cd06286">
    <property type="entry name" value="PBP1_CcpB-like"/>
    <property type="match status" value="1"/>
</dbReference>
<evidence type="ECO:0000256" key="2">
    <source>
        <dbReference type="ARBA" id="ARBA00023125"/>
    </source>
</evidence>
<keyword evidence="6" id="KW-1185">Reference proteome</keyword>
<dbReference type="RefSeq" id="WP_115824466.1">
    <property type="nucleotide sequence ID" value="NZ_QUAE01000016.1"/>
</dbReference>
<dbReference type="InterPro" id="IPR046335">
    <property type="entry name" value="LacI/GalR-like_sensor"/>
</dbReference>
<dbReference type="SMART" id="SM00354">
    <property type="entry name" value="HTH_LACI"/>
    <property type="match status" value="1"/>
</dbReference>
<dbReference type="InterPro" id="IPR000843">
    <property type="entry name" value="HTH_LacI"/>
</dbReference>
<evidence type="ECO:0000313" key="5">
    <source>
        <dbReference type="EMBL" id="REJ07538.1"/>
    </source>
</evidence>
<evidence type="ECO:0000256" key="3">
    <source>
        <dbReference type="ARBA" id="ARBA00023163"/>
    </source>
</evidence>
<dbReference type="PANTHER" id="PTHR30146">
    <property type="entry name" value="LACI-RELATED TRANSCRIPTIONAL REPRESSOR"/>
    <property type="match status" value="1"/>
</dbReference>
<dbReference type="Pfam" id="PF13377">
    <property type="entry name" value="Peripla_BP_3"/>
    <property type="match status" value="1"/>
</dbReference>
<dbReference type="InterPro" id="IPR028082">
    <property type="entry name" value="Peripla_BP_I"/>
</dbReference>
<dbReference type="AlphaFoldDB" id="A0A3E0J3I0"/>
<dbReference type="PROSITE" id="PS50932">
    <property type="entry name" value="HTH_LACI_2"/>
    <property type="match status" value="1"/>
</dbReference>
<proteinExistence type="predicted"/>
<evidence type="ECO:0000313" key="6">
    <source>
        <dbReference type="Proteomes" id="UP000256305"/>
    </source>
</evidence>
<dbReference type="Gene3D" id="3.40.50.2300">
    <property type="match status" value="2"/>
</dbReference>
<feature type="domain" description="HTH lacI-type" evidence="4">
    <location>
        <begin position="2"/>
        <end position="56"/>
    </location>
</feature>
<dbReference type="Gene3D" id="1.10.260.40">
    <property type="entry name" value="lambda repressor-like DNA-binding domains"/>
    <property type="match status" value="1"/>
</dbReference>
<dbReference type="SUPFAM" id="SSF47413">
    <property type="entry name" value="lambda repressor-like DNA-binding domains"/>
    <property type="match status" value="1"/>
</dbReference>
<keyword evidence="3" id="KW-0804">Transcription</keyword>
<comment type="caution">
    <text evidence="5">The sequence shown here is derived from an EMBL/GenBank/DDBJ whole genome shotgun (WGS) entry which is preliminary data.</text>
</comment>
<protein>
    <submittedName>
        <fullName evidence="5">LacI family transcriptional regulator</fullName>
    </submittedName>
</protein>
<dbReference type="SUPFAM" id="SSF53822">
    <property type="entry name" value="Periplasmic binding protein-like I"/>
    <property type="match status" value="1"/>
</dbReference>
<dbReference type="CDD" id="cd01392">
    <property type="entry name" value="HTH_LacI"/>
    <property type="match status" value="1"/>
</dbReference>
<dbReference type="EMBL" id="QUAE01000016">
    <property type="protein sequence ID" value="REJ07538.1"/>
    <property type="molecule type" value="Genomic_DNA"/>
</dbReference>
<dbReference type="Pfam" id="PF00356">
    <property type="entry name" value="LacI"/>
    <property type="match status" value="1"/>
</dbReference>
<keyword evidence="1" id="KW-0805">Transcription regulation</keyword>
<gene>
    <name evidence="5" type="ORF">DYE48_15725</name>
</gene>
<organism evidence="5 6">
    <name type="scientific">Halobacillus trueperi</name>
    <dbReference type="NCBI Taxonomy" id="156205"/>
    <lineage>
        <taxon>Bacteria</taxon>
        <taxon>Bacillati</taxon>
        <taxon>Bacillota</taxon>
        <taxon>Bacilli</taxon>
        <taxon>Bacillales</taxon>
        <taxon>Bacillaceae</taxon>
        <taxon>Halobacillus</taxon>
    </lineage>
</organism>
<dbReference type="GO" id="GO:0000976">
    <property type="term" value="F:transcription cis-regulatory region binding"/>
    <property type="evidence" value="ECO:0007669"/>
    <property type="project" value="TreeGrafter"/>
</dbReference>
<reference evidence="5 6" key="1">
    <citation type="submission" date="2018-08" db="EMBL/GenBank/DDBJ databases">
        <title>Genome sequence of Halobacillus trueperi KCTC 3686.</title>
        <authorList>
            <person name="Cho K.H."/>
            <person name="Kwak M.-J."/>
            <person name="Kim B.-Y."/>
            <person name="Chun J."/>
        </authorList>
    </citation>
    <scope>NUCLEOTIDE SEQUENCE [LARGE SCALE GENOMIC DNA]</scope>
    <source>
        <strain evidence="5 6">KCTC 3686</strain>
    </source>
</reference>
<name>A0A3E0J3I0_9BACI</name>
<dbReference type="InterPro" id="IPR010982">
    <property type="entry name" value="Lambda_DNA-bd_dom_sf"/>
</dbReference>
<dbReference type="Proteomes" id="UP000256305">
    <property type="component" value="Unassembled WGS sequence"/>
</dbReference>
<keyword evidence="2" id="KW-0238">DNA-binding</keyword>
<sequence length="330" mass="37387">MATISDVAEKTGLSKATVSRVINNHPYISKEKRELVYKAMEELGYQPNPSARRLRGQLTNTIGVIVPRIVNPFFSYLVDAMEQVAYENNYQVLMFQSDEKKDKELYFLNLLKTKQVDGLIMTSIENDREVIESYTEYGPILFCNEYKSRSDLPVVRVDQAEAAYLGTKHLLDRGYRKIAYCTGGLFVEDGKDKDRNVGFQKALNDYNINVNTGWVFVNKHTIEDGKHVMKQIAEMRERPDAIFTGSDEIAAGVLMEAKALGMKIPEDLAVIGFDDQPIAEMIDPALTTIRQPIKEMGTESVGMLLRLLKNHPLEQKHQELSVELVVRSST</sequence>
<evidence type="ECO:0000259" key="4">
    <source>
        <dbReference type="PROSITE" id="PS50932"/>
    </source>
</evidence>
<dbReference type="PANTHER" id="PTHR30146:SF136">
    <property type="entry name" value="NTD BIOSYNTHESIS OPERON REGULATOR NTDR"/>
    <property type="match status" value="1"/>
</dbReference>
<dbReference type="GO" id="GO:0003700">
    <property type="term" value="F:DNA-binding transcription factor activity"/>
    <property type="evidence" value="ECO:0007669"/>
    <property type="project" value="TreeGrafter"/>
</dbReference>
<accession>A0A3E0J3I0</accession>